<accession>A0A5B8XV45</accession>
<organism evidence="1 2">
    <name type="scientific">Microvenator marinus</name>
    <dbReference type="NCBI Taxonomy" id="2600177"/>
    <lineage>
        <taxon>Bacteria</taxon>
        <taxon>Deltaproteobacteria</taxon>
        <taxon>Bradymonadales</taxon>
        <taxon>Microvenatoraceae</taxon>
        <taxon>Microvenator</taxon>
    </lineage>
</organism>
<evidence type="ECO:0000313" key="1">
    <source>
        <dbReference type="EMBL" id="QED29284.1"/>
    </source>
</evidence>
<keyword evidence="2" id="KW-1185">Reference proteome</keyword>
<dbReference type="RefSeq" id="WP_146962517.1">
    <property type="nucleotide sequence ID" value="NZ_CP042467.1"/>
</dbReference>
<dbReference type="Proteomes" id="UP000321595">
    <property type="component" value="Chromosome"/>
</dbReference>
<sequence length="350" mass="39818">MKSRKFYLFLLAVSFVALVCIGCAPAQRWLDRRGIEDYAHGAELELDTRTEALKTPWQSVELDEMTSPVPGRWKTTGPPPWSSKRDHLRAEIWSYESAGPRDNLGATTFWVWRHGELGARPVILWLPGNGFAPIAFPFVSNIYETILDLGFDLVVWVPPKHFNRLKTGETDSLMGPDVRENQELVLESVREIRAMIHLLRSRGVERIGGWGGSMGASVLWLVSAVEDLDHMALMIPVVDWRTLSVEPAEMKTLVQKIEARGVPKQVLSRAFETISPVSWKSRVSPNRIFIQHGVYDQLTPDEVLRDFTQSQGIRRVQGYARSHATILLTPTLYVDYRAFLEEMKKPPRTK</sequence>
<evidence type="ECO:0008006" key="3">
    <source>
        <dbReference type="Google" id="ProtNLM"/>
    </source>
</evidence>
<name>A0A5B8XV45_9DELT</name>
<protein>
    <recommendedName>
        <fullName evidence="3">Peptidase S9 prolyl oligopeptidase catalytic domain-containing protein</fullName>
    </recommendedName>
</protein>
<dbReference type="KEGG" id="bbae:FRD01_19000"/>
<gene>
    <name evidence="1" type="ORF">FRD01_19000</name>
</gene>
<reference evidence="1 2" key="1">
    <citation type="submission" date="2019-08" db="EMBL/GenBank/DDBJ databases">
        <authorList>
            <person name="Liang Q."/>
        </authorList>
    </citation>
    <scope>NUCLEOTIDE SEQUENCE [LARGE SCALE GENOMIC DNA]</scope>
    <source>
        <strain evidence="1 2">V1718</strain>
    </source>
</reference>
<dbReference type="EMBL" id="CP042467">
    <property type="protein sequence ID" value="QED29284.1"/>
    <property type="molecule type" value="Genomic_DNA"/>
</dbReference>
<proteinExistence type="predicted"/>
<dbReference type="Gene3D" id="3.40.50.1820">
    <property type="entry name" value="alpha/beta hydrolase"/>
    <property type="match status" value="1"/>
</dbReference>
<dbReference type="AlphaFoldDB" id="A0A5B8XV45"/>
<evidence type="ECO:0000313" key="2">
    <source>
        <dbReference type="Proteomes" id="UP000321595"/>
    </source>
</evidence>
<dbReference type="SUPFAM" id="SSF53474">
    <property type="entry name" value="alpha/beta-Hydrolases"/>
    <property type="match status" value="1"/>
</dbReference>
<dbReference type="InterPro" id="IPR029058">
    <property type="entry name" value="AB_hydrolase_fold"/>
</dbReference>